<comment type="caution">
    <text evidence="1">The sequence shown here is derived from an EMBL/GenBank/DDBJ whole genome shotgun (WGS) entry which is preliminary data.</text>
</comment>
<sequence length="156" mass="17470">MTTAPPDASNPVRNAAVLIALQFRSLRLRGIFTSLMGRGLAEVEQAILTFMRSDAFLGSEWTPRELHFFLSETLYGKSDDADRAWKSPALEVSIRQALASLQHKGLVKKHTVPRQGWLGSPLEIKWSLGDAEMNEDNAETRARKLVRKRWLAALIG</sequence>
<dbReference type="OrthoDB" id="9901053at2"/>
<dbReference type="Proteomes" id="UP000241444">
    <property type="component" value="Unassembled WGS sequence"/>
</dbReference>
<dbReference type="EMBL" id="PGGO01000001">
    <property type="protein sequence ID" value="PSH70879.1"/>
    <property type="molecule type" value="Genomic_DNA"/>
</dbReference>
<dbReference type="AlphaFoldDB" id="A0A2P7BWN5"/>
<reference evidence="2" key="1">
    <citation type="submission" date="2017-11" db="EMBL/GenBank/DDBJ databases">
        <authorList>
            <person name="Kuznetsova I."/>
            <person name="Sazanova A."/>
            <person name="Chirak E."/>
            <person name="Safronova V."/>
            <person name="Willems A."/>
        </authorList>
    </citation>
    <scope>NUCLEOTIDE SEQUENCE [LARGE SCALE GENOMIC DNA]</scope>
    <source>
        <strain evidence="2">STM 196</strain>
    </source>
</reference>
<evidence type="ECO:0000313" key="1">
    <source>
        <dbReference type="EMBL" id="PSH70879.1"/>
    </source>
</evidence>
<keyword evidence="2" id="KW-1185">Reference proteome</keyword>
<organism evidence="1 2">
    <name type="scientific">Phyllobacterium brassicacearum</name>
    <dbReference type="NCBI Taxonomy" id="314235"/>
    <lineage>
        <taxon>Bacteria</taxon>
        <taxon>Pseudomonadati</taxon>
        <taxon>Pseudomonadota</taxon>
        <taxon>Alphaproteobacteria</taxon>
        <taxon>Hyphomicrobiales</taxon>
        <taxon>Phyllobacteriaceae</taxon>
        <taxon>Phyllobacterium</taxon>
    </lineage>
</organism>
<proteinExistence type="predicted"/>
<protein>
    <submittedName>
        <fullName evidence="1">Uncharacterized protein</fullName>
    </submittedName>
</protein>
<gene>
    <name evidence="1" type="ORF">CU102_02205</name>
</gene>
<evidence type="ECO:0000313" key="2">
    <source>
        <dbReference type="Proteomes" id="UP000241444"/>
    </source>
</evidence>
<accession>A0A2P7BWN5</accession>
<dbReference type="RefSeq" id="WP_133624357.1">
    <property type="nucleotide sequence ID" value="NZ_PGGO01000001.1"/>
</dbReference>
<name>A0A2P7BWN5_9HYPH</name>